<dbReference type="PROSITE" id="PS51186">
    <property type="entry name" value="GNAT"/>
    <property type="match status" value="1"/>
</dbReference>
<keyword evidence="2" id="KW-0012">Acyltransferase</keyword>
<dbReference type="Proteomes" id="UP001501563">
    <property type="component" value="Unassembled WGS sequence"/>
</dbReference>
<keyword evidence="5" id="KW-1185">Reference proteome</keyword>
<name>A0ABP7JI98_9ACTN</name>
<evidence type="ECO:0000259" key="3">
    <source>
        <dbReference type="PROSITE" id="PS51186"/>
    </source>
</evidence>
<dbReference type="SUPFAM" id="SSF55729">
    <property type="entry name" value="Acyl-CoA N-acyltransferases (Nat)"/>
    <property type="match status" value="1"/>
</dbReference>
<dbReference type="Pfam" id="PF00583">
    <property type="entry name" value="Acetyltransf_1"/>
    <property type="match status" value="1"/>
</dbReference>
<accession>A0ABP7JI98</accession>
<evidence type="ECO:0000256" key="1">
    <source>
        <dbReference type="ARBA" id="ARBA00022679"/>
    </source>
</evidence>
<gene>
    <name evidence="4" type="ORF">GCM10022207_03000</name>
</gene>
<dbReference type="RefSeq" id="WP_345545576.1">
    <property type="nucleotide sequence ID" value="NZ_BAAAZA010000001.1"/>
</dbReference>
<evidence type="ECO:0000313" key="4">
    <source>
        <dbReference type="EMBL" id="GAA3845694.1"/>
    </source>
</evidence>
<feature type="domain" description="N-acetyltransferase" evidence="3">
    <location>
        <begin position="2"/>
        <end position="143"/>
    </location>
</feature>
<dbReference type="InterPro" id="IPR050832">
    <property type="entry name" value="Bact_Acetyltransf"/>
</dbReference>
<reference evidence="5" key="1">
    <citation type="journal article" date="2019" name="Int. J. Syst. Evol. Microbiol.">
        <title>The Global Catalogue of Microorganisms (GCM) 10K type strain sequencing project: providing services to taxonomists for standard genome sequencing and annotation.</title>
        <authorList>
            <consortium name="The Broad Institute Genomics Platform"/>
            <consortium name="The Broad Institute Genome Sequencing Center for Infectious Disease"/>
            <person name="Wu L."/>
            <person name="Ma J."/>
        </authorList>
    </citation>
    <scope>NUCLEOTIDE SEQUENCE [LARGE SCALE GENOMIC DNA]</scope>
    <source>
        <strain evidence="5">JCM 16578</strain>
    </source>
</reference>
<sequence>MPTLRFEQPHDDSKLEDWRYVHNEIIPADPLSLDDVRERVARHRLEVAYLGEVLVGCSTVRPPRDGTATVIARVLPGHRGRGFGGQLYDRGAELARRLGAEVIETIVLGANEDGLRFAQRRGFVEVDRYVAGVDEVWHTLRLP</sequence>
<evidence type="ECO:0000256" key="2">
    <source>
        <dbReference type="ARBA" id="ARBA00023315"/>
    </source>
</evidence>
<protein>
    <recommendedName>
        <fullName evidence="3">N-acetyltransferase domain-containing protein</fullName>
    </recommendedName>
</protein>
<organism evidence="4 5">
    <name type="scientific">Streptomyces lannensis</name>
    <dbReference type="NCBI Taxonomy" id="766498"/>
    <lineage>
        <taxon>Bacteria</taxon>
        <taxon>Bacillati</taxon>
        <taxon>Actinomycetota</taxon>
        <taxon>Actinomycetes</taxon>
        <taxon>Kitasatosporales</taxon>
        <taxon>Streptomycetaceae</taxon>
        <taxon>Streptomyces</taxon>
    </lineage>
</organism>
<dbReference type="EMBL" id="BAAAZA010000001">
    <property type="protein sequence ID" value="GAA3845694.1"/>
    <property type="molecule type" value="Genomic_DNA"/>
</dbReference>
<dbReference type="PANTHER" id="PTHR43877">
    <property type="entry name" value="AMINOALKYLPHOSPHONATE N-ACETYLTRANSFERASE-RELATED-RELATED"/>
    <property type="match status" value="1"/>
</dbReference>
<evidence type="ECO:0000313" key="5">
    <source>
        <dbReference type="Proteomes" id="UP001501563"/>
    </source>
</evidence>
<comment type="caution">
    <text evidence="4">The sequence shown here is derived from an EMBL/GenBank/DDBJ whole genome shotgun (WGS) entry which is preliminary data.</text>
</comment>
<proteinExistence type="predicted"/>
<dbReference type="CDD" id="cd04301">
    <property type="entry name" value="NAT_SF"/>
    <property type="match status" value="1"/>
</dbReference>
<keyword evidence="1" id="KW-0808">Transferase</keyword>
<dbReference type="Gene3D" id="3.40.630.30">
    <property type="match status" value="1"/>
</dbReference>
<dbReference type="InterPro" id="IPR016181">
    <property type="entry name" value="Acyl_CoA_acyltransferase"/>
</dbReference>
<dbReference type="InterPro" id="IPR000182">
    <property type="entry name" value="GNAT_dom"/>
</dbReference>